<dbReference type="OrthoDB" id="1262810at2759"/>
<dbReference type="NCBIfam" id="NF047352">
    <property type="entry name" value="P_loop_sacsin"/>
    <property type="match status" value="1"/>
</dbReference>
<dbReference type="SUPFAM" id="SSF55874">
    <property type="entry name" value="ATPase domain of HSP90 chaperone/DNA topoisomerase II/histidine kinase"/>
    <property type="match status" value="1"/>
</dbReference>
<dbReference type="Pfam" id="PF26639">
    <property type="entry name" value="Het-6_barrel"/>
    <property type="match status" value="1"/>
</dbReference>
<dbReference type="Proteomes" id="UP000799779">
    <property type="component" value="Unassembled WGS sequence"/>
</dbReference>
<feature type="non-terminal residue" evidence="2">
    <location>
        <position position="1"/>
    </location>
</feature>
<dbReference type="Pfam" id="PF06985">
    <property type="entry name" value="HET"/>
    <property type="match status" value="1"/>
</dbReference>
<dbReference type="InterPro" id="IPR010730">
    <property type="entry name" value="HET"/>
</dbReference>
<dbReference type="PANTHER" id="PTHR32387">
    <property type="entry name" value="WU:FJ29H11"/>
    <property type="match status" value="1"/>
</dbReference>
<gene>
    <name evidence="2" type="ORF">P154DRAFT_379511</name>
</gene>
<dbReference type="InterPro" id="IPR052957">
    <property type="entry name" value="Auxin_embryo_med"/>
</dbReference>
<evidence type="ECO:0000313" key="3">
    <source>
        <dbReference type="Proteomes" id="UP000799779"/>
    </source>
</evidence>
<protein>
    <recommendedName>
        <fullName evidence="1">Heterokaryon incompatibility domain-containing protein</fullName>
    </recommendedName>
</protein>
<sequence length="2130" mass="242253">LDLNYEADYIPQTKEEAQEHINKIREEKGLDGTHSNTSDLENALKVLSEQLYQKSTHFLLELVQNADDNSYNVPIPTLDITYDRRTLRIDCNEVGFSKKNIAAICRVGESSKSGLDNTRRYIGEKGIGFKSVFRVSSVVWIHSGCYSFKFDKSARLGMIAPIWTEFPEISRPGYTSILLKLSQDCNVEELIHDVIALDSRLLIFLQKLKHVNITIKEVGRNVRKTVLDRQDTLIDTTSNYQLVTLHHQMTPLSYRTFRVTVRGLTPEANRSDHTECEILLAFPVAADGNPKIGSQSVYAFLPIRDYGFKFLLQADFVLIASREEINSSSHWNKSLLDLIPGVFHGAIREFNKGDFRYSWLPYLPDRPAVADFFQHLEKETIKVLAKSEILESFAGVLTAPRDLIYVPKHLSDDGMVPLILTPATSSVYVSSKYPPSDRFKLLQLGVTLMSIEIFIKDLGDFIIEYPEEFRSKPQRWHSRLAEVLTSSIISSKDHQDAISALQIVPLRDGRWVASKEENLLFPSRFKPLVIPSGIDVAEVHPNAEEDPNRRRLLMTLGAMDFRAEQICEIIIKTHEHISFEPGSLSREDLVSHAVFLYKTEWKNAEDRDIWFATDTDSFCRGSEAYMDSDVIYSAGELFADSRYKFHFLHPDYLQAPPSTKATIDAEANSERWLKWLVQSMHVAQIPRMVTSTVRAPFSMSHDFQFLLGVWPSSKILLLMRHHWKYYSRWIVPRDSPRWKEAWNISQKQLKSKMSSLDVACRRNLTYPLRQTFLPLSSMQLESLVSVPLLDVPEPDHDDWDYLKYFGVVVELDAIFWVECLRRAKDPTPSVKQVSRLYEQLAMWVTRDNAALIRLVFLSLFGNAAKYLRRAFQVDKLIFVPGKQPESGEWVDVDTCVWTGPPSLRTTPCLQRFYPQHRNFLQNDLKISDANINTLVNEAKQINSSDTVEHIAQILIATSKYLELSETCSSVEALVGCRIFPIVAKTSSFDFRLCTAHPTDLWFIADRPHLKISFEGCVPLLSFGTDILENLQPLFKALGLGGRVLSKAAKGVSKTIGKAEPHPEYTQLIQGKARCIARLVSKEGPNRENAMRCLRKLEVYKSERVIIEWTVTTPNGKTEYGSAEAGRVASETTPHGLKLFIAQDSTDVSVPHLELQEELAKVCDIDSKENFALLLYVLMQHDLRSIEETLDRKGLSKEVPDFDDVKESPDEPQALIAEEERKHKPKTNPKFQFRARRKPLHDKEALHEFDHFIQKVERVSLLQKRFDKPWNSMEASKLLLQVCKFEALDASLLLPQGNPSFSGPSIEDPLACLFDPKTGVWKASILDEEMLRRSNTGDSVSSQYQTQGIAVDPVNDEIQYVAELSVAQYLESSLGKEYSPSEHWTSNLRSRSGYGPYKQRPTECCTFTLTNHTESFSKLLAQLGYRYAASWARHINFHIQVIASEKELHSTFTLHPHLDFSLRYVPRDDADAEINLFILTLVHSIRSDPTTAMFIDPWEMHVRGELDLLALSPYHASFKNSASPINIPMTKKAQALESQTQRSGTYAYRPLRNHGEIRLIELLPGKGEMPLEGTIRHASLKNPGEFLALSYAWGTATKPFTLSTPEGSIPITISLDNALRRVRDTESPTLIWADAICIDQETHLEKCIQIRLLTKIFQAADVVIAWLGKEADNSDRAIMTLVQIQTIATKPGNWPESLPPVLLSWGGKNIPNFTDTVWRDIRMLLNREWFRRSWIAQELILGTNVTVLCGAWSLPWEDFFGAIQLCRDALELERSYSSQREIAVHDTDSAYTLGLIRQSRMVLGDYIFSRKYRLSELLELFSYTKATKECDKIFALLGLASDCKGEVFDPDYESSLETVVRRYAKEFVFKGCTMDLLAQAGLSKSYPFCSWIPFWTREEFPKTISTWPSIRGHFNAGGKSLRKAQLKHNDPCVLELSGKWFDTIVQMSDKRPSEHDIITVVNSIHSAIDELKDYPTGESLRELKLKIPIGDAKRPHKESNIDLARVVSGVSNELQDWPLKLQEQIPAVGVVQDFLTFCKKPKDARPVAWQYWETAAAFAKRLSNGTLCFTKNGYLGLVPGDAKVGDEVCVFHGGATPFILRKKESKNSYVLIGEAYIHGIMHGEVMEYQHI</sequence>
<proteinExistence type="predicted"/>
<name>A0A6A5W194_9PLEO</name>
<dbReference type="PANTHER" id="PTHR32387:SF0">
    <property type="entry name" value="PROTEIN NO VEIN"/>
    <property type="match status" value="1"/>
</dbReference>
<dbReference type="EMBL" id="ML977646">
    <property type="protein sequence ID" value="KAF1995054.1"/>
    <property type="molecule type" value="Genomic_DNA"/>
</dbReference>
<reference evidence="2" key="1">
    <citation type="journal article" date="2020" name="Stud. Mycol.">
        <title>101 Dothideomycetes genomes: a test case for predicting lifestyles and emergence of pathogens.</title>
        <authorList>
            <person name="Haridas S."/>
            <person name="Albert R."/>
            <person name="Binder M."/>
            <person name="Bloem J."/>
            <person name="Labutti K."/>
            <person name="Salamov A."/>
            <person name="Andreopoulos B."/>
            <person name="Baker S."/>
            <person name="Barry K."/>
            <person name="Bills G."/>
            <person name="Bluhm B."/>
            <person name="Cannon C."/>
            <person name="Castanera R."/>
            <person name="Culley D."/>
            <person name="Daum C."/>
            <person name="Ezra D."/>
            <person name="Gonzalez J."/>
            <person name="Henrissat B."/>
            <person name="Kuo A."/>
            <person name="Liang C."/>
            <person name="Lipzen A."/>
            <person name="Lutzoni F."/>
            <person name="Magnuson J."/>
            <person name="Mondo S."/>
            <person name="Nolan M."/>
            <person name="Ohm R."/>
            <person name="Pangilinan J."/>
            <person name="Park H.-J."/>
            <person name="Ramirez L."/>
            <person name="Alfaro M."/>
            <person name="Sun H."/>
            <person name="Tritt A."/>
            <person name="Yoshinaga Y."/>
            <person name="Zwiers L.-H."/>
            <person name="Turgeon B."/>
            <person name="Goodwin S."/>
            <person name="Spatafora J."/>
            <person name="Crous P."/>
            <person name="Grigoriev I."/>
        </authorList>
    </citation>
    <scope>NUCLEOTIDE SEQUENCE</scope>
    <source>
        <strain evidence="2">CBS 123094</strain>
    </source>
</reference>
<feature type="domain" description="Heterokaryon incompatibility" evidence="1">
    <location>
        <begin position="1585"/>
        <end position="1737"/>
    </location>
</feature>
<dbReference type="Gene3D" id="3.30.565.10">
    <property type="entry name" value="Histidine kinase-like ATPase, C-terminal domain"/>
    <property type="match status" value="1"/>
</dbReference>
<accession>A0A6A5W194</accession>
<keyword evidence="3" id="KW-1185">Reference proteome</keyword>
<organism evidence="2 3">
    <name type="scientific">Amniculicola lignicola CBS 123094</name>
    <dbReference type="NCBI Taxonomy" id="1392246"/>
    <lineage>
        <taxon>Eukaryota</taxon>
        <taxon>Fungi</taxon>
        <taxon>Dikarya</taxon>
        <taxon>Ascomycota</taxon>
        <taxon>Pezizomycotina</taxon>
        <taxon>Dothideomycetes</taxon>
        <taxon>Pleosporomycetidae</taxon>
        <taxon>Pleosporales</taxon>
        <taxon>Amniculicolaceae</taxon>
        <taxon>Amniculicola</taxon>
    </lineage>
</organism>
<feature type="non-terminal residue" evidence="2">
    <location>
        <position position="2130"/>
    </location>
</feature>
<evidence type="ECO:0000313" key="2">
    <source>
        <dbReference type="EMBL" id="KAF1995054.1"/>
    </source>
</evidence>
<dbReference type="InterPro" id="IPR036890">
    <property type="entry name" value="HATPase_C_sf"/>
</dbReference>
<evidence type="ECO:0000259" key="1">
    <source>
        <dbReference type="Pfam" id="PF06985"/>
    </source>
</evidence>